<evidence type="ECO:0000313" key="2">
    <source>
        <dbReference type="EMBL" id="KMZ63836.1"/>
    </source>
</evidence>
<proteinExistence type="predicted"/>
<dbReference type="Gene3D" id="2.30.29.30">
    <property type="entry name" value="Pleckstrin-homology domain (PH domain)/Phosphotyrosine-binding domain (PTB)"/>
    <property type="match status" value="1"/>
</dbReference>
<dbReference type="OrthoDB" id="428159at2759"/>
<reference evidence="3" key="1">
    <citation type="journal article" date="2016" name="Nature">
        <title>The genome of the seagrass Zostera marina reveals angiosperm adaptation to the sea.</title>
        <authorList>
            <person name="Olsen J.L."/>
            <person name="Rouze P."/>
            <person name="Verhelst B."/>
            <person name="Lin Y.-C."/>
            <person name="Bayer T."/>
            <person name="Collen J."/>
            <person name="Dattolo E."/>
            <person name="De Paoli E."/>
            <person name="Dittami S."/>
            <person name="Maumus F."/>
            <person name="Michel G."/>
            <person name="Kersting A."/>
            <person name="Lauritano C."/>
            <person name="Lohaus R."/>
            <person name="Toepel M."/>
            <person name="Tonon T."/>
            <person name="Vanneste K."/>
            <person name="Amirebrahimi M."/>
            <person name="Brakel J."/>
            <person name="Bostroem C."/>
            <person name="Chovatia M."/>
            <person name="Grimwood J."/>
            <person name="Jenkins J.W."/>
            <person name="Jueterbock A."/>
            <person name="Mraz A."/>
            <person name="Stam W.T."/>
            <person name="Tice H."/>
            <person name="Bornberg-Bauer E."/>
            <person name="Green P.J."/>
            <person name="Pearson G.A."/>
            <person name="Procaccini G."/>
            <person name="Duarte C.M."/>
            <person name="Schmutz J."/>
            <person name="Reusch T.B.H."/>
            <person name="Van de Peer Y."/>
        </authorList>
    </citation>
    <scope>NUCLEOTIDE SEQUENCE [LARGE SCALE GENOMIC DNA]</scope>
    <source>
        <strain evidence="3">cv. Finnish</strain>
    </source>
</reference>
<gene>
    <name evidence="2" type="ORF">ZOSMA_396G00050</name>
</gene>
<feature type="domain" description="PH" evidence="1">
    <location>
        <begin position="384"/>
        <end position="496"/>
    </location>
</feature>
<evidence type="ECO:0000313" key="3">
    <source>
        <dbReference type="Proteomes" id="UP000036987"/>
    </source>
</evidence>
<dbReference type="SMART" id="SM00233">
    <property type="entry name" value="PH"/>
    <property type="match status" value="1"/>
</dbReference>
<dbReference type="EMBL" id="LFYR01001205">
    <property type="protein sequence ID" value="KMZ63836.1"/>
    <property type="molecule type" value="Genomic_DNA"/>
</dbReference>
<evidence type="ECO:0000259" key="1">
    <source>
        <dbReference type="PROSITE" id="PS50003"/>
    </source>
</evidence>
<dbReference type="PANTHER" id="PTHR45523">
    <property type="entry name" value="TETRATRICOPEPTIDE REPEAT (TPR)-CONTAINING PROTEIN-RELATED"/>
    <property type="match status" value="1"/>
</dbReference>
<feature type="non-terminal residue" evidence="2">
    <location>
        <position position="1451"/>
    </location>
</feature>
<dbReference type="PANTHER" id="PTHR45523:SF3">
    <property type="entry name" value="VACUOLAR PROTEIN SORTING-ASSOCIATED PROTEIN 13A"/>
    <property type="match status" value="1"/>
</dbReference>
<dbReference type="PROSITE" id="PS50003">
    <property type="entry name" value="PH_DOMAIN"/>
    <property type="match status" value="1"/>
</dbReference>
<organism evidence="2 3">
    <name type="scientific">Zostera marina</name>
    <name type="common">Eelgrass</name>
    <dbReference type="NCBI Taxonomy" id="29655"/>
    <lineage>
        <taxon>Eukaryota</taxon>
        <taxon>Viridiplantae</taxon>
        <taxon>Streptophyta</taxon>
        <taxon>Embryophyta</taxon>
        <taxon>Tracheophyta</taxon>
        <taxon>Spermatophyta</taxon>
        <taxon>Magnoliopsida</taxon>
        <taxon>Liliopsida</taxon>
        <taxon>Zosteraceae</taxon>
        <taxon>Zostera</taxon>
    </lineage>
</organism>
<dbReference type="SUPFAM" id="SSF50729">
    <property type="entry name" value="PH domain-like"/>
    <property type="match status" value="1"/>
</dbReference>
<keyword evidence="3" id="KW-1185">Reference proteome</keyword>
<dbReference type="Proteomes" id="UP000036987">
    <property type="component" value="Unassembled WGS sequence"/>
</dbReference>
<dbReference type="InterPro" id="IPR011993">
    <property type="entry name" value="PH-like_dom_sf"/>
</dbReference>
<accession>A0A0K9P466</accession>
<dbReference type="InterPro" id="IPR001849">
    <property type="entry name" value="PH_domain"/>
</dbReference>
<sequence length="1451" mass="163690">MLAHRFVKKFTNSDIYLKKQSAKSSWWSFGWSDSSKNEDEPRAFTEKDWERINKIIGYKEDSDQKLATRYHRGGNIFLFLFEIHMKHNASKIIDGQTCLADLSCDELDFTIKMYRESKIFDFKLGTYRLLSPNGILAESATAADSLIGLFSYKPFASQLDWSFVAKASPCYMTYLKESVDQIISFFKSSTSISQTLALETSAVVQTTLDEVRRTAQKQVTRVLKDDLRFSLDLDIAAPKITIPTKFYPDNVNGTNLLLDFGNLMLSTKDYWESDSFDEKDLYLQFNVILSDVSAFLVDGSYSWGQTSFESSCSLFPVIDKCGISMKLQQIQSETSHYPSTRLSIRMPSLWFYFSPARYHRLMQVVKIFSDDDNTSSDLEYSWSQADIEGWVSLLSWKGVGNREAFWQRRYFSLVGPFLYILEGPTSKSFKNYVSLRGKQINQVPIELTGNVDHVLVIAQTGQLNANVVEDASNLIFRFHDDESTKTWQNRLQAAVYRVSGSSPIASLSEISSTTDVTNSEILCGSSISNTLNMEKLFITGALDELKICFSCNYQNNQSLNAILLGKESPLFDFRAIGGQVELSFRENDLFIGTLLRSLEIEDKFQCESSSISRYLARSFIKTSEDITTSAFSSNSIGKQNDFKNKQFRSFSEDQFFEASESFSELTGSQSSLSIIKMSVKPPSFCHVQGLIPDAEIQSKNIDFDVTHSLDSFIKAQVVFYHHDSSLYTNIDKQVSVTLATLSFFCHRPTILAILEFVNAINILDGHDENNDMSSISDHTSRNIVDTPLSENVEEPIARGLLGKGKSRIVFQLKFNMAQTQIFLVNENGSSIATLSQNNLLTAIEVFPSSFSIKASLGNLKISDDSLSSSHSYYWVCDMRNSGGTSFVELDFSSYNSDEDDYYGCDYSIIGKLSEVRVVYLNRFVQEIASYFTGLAPSDSKGLVKLKDQVSNSEVWLTTNEIDGSSALSLDLSLTKPIIIMPRRTDSTDFMEVDVHYITVRNTFQWLQGDKSQMSAVHLETMTIRVKGINLAIYTEGISGENIIEDVKGLSFVIQRSLRDLLHQIPDLEMFVKIEELRCSLCSHEYQIITECALSNLSETPNIVPALDHGFGNSSNVLNDTSASTSSYVVELESQEKESWILLKISVSINLIALQLYSGATRETSLASIQASKVWLLYKSDSSGEGFLWSTLQSFTVTNEREGTKHEFRHAIGKHENISHFHLSYGDISNASFPDPVIKQREEEYDFGAILTMLILDITFGKSMTSISLCVQRPHLLVALDFLLAITEFFVPTVRMLFSEGGDEELLHENDGIILDHPIFNQPLTEFSLSPNKPFIVDHENFNHYVYDGKGGSLILMDSQEEILSTHSTKTVFFIGNGKRLQFKNVYIKNGEFLDSCIYLGINSSYSVSEHDNVHLRRGKDVLYSEDNITKMKSQKHTADIPSAMGYNIELQ</sequence>
<name>A0A0K9P466_ZOSMR</name>
<comment type="caution">
    <text evidence="2">The sequence shown here is derived from an EMBL/GenBank/DDBJ whole genome shotgun (WGS) entry which is preliminary data.</text>
</comment>
<protein>
    <recommendedName>
        <fullName evidence="1">PH domain-containing protein</fullName>
    </recommendedName>
</protein>
<dbReference type="Pfam" id="PF00169">
    <property type="entry name" value="PH"/>
    <property type="match status" value="1"/>
</dbReference>